<feature type="domain" description="SRCR" evidence="11">
    <location>
        <begin position="126"/>
        <end position="227"/>
    </location>
</feature>
<comment type="caution">
    <text evidence="8">Lacks conserved residue(s) required for the propagation of feature annotation.</text>
</comment>
<dbReference type="GO" id="GO:0005615">
    <property type="term" value="C:extracellular space"/>
    <property type="evidence" value="ECO:0007669"/>
    <property type="project" value="TreeGrafter"/>
</dbReference>
<evidence type="ECO:0000259" key="11">
    <source>
        <dbReference type="PROSITE" id="PS50287"/>
    </source>
</evidence>
<dbReference type="PROSITE" id="PS50158">
    <property type="entry name" value="ZF_CCHC"/>
    <property type="match status" value="1"/>
</dbReference>
<keyword evidence="13" id="KW-1185">Reference proteome</keyword>
<feature type="domain" description="SRCR" evidence="11">
    <location>
        <begin position="434"/>
        <end position="512"/>
    </location>
</feature>
<feature type="disulfide bond" evidence="8">
    <location>
        <begin position="399"/>
        <end position="409"/>
    </location>
</feature>
<dbReference type="AlphaFoldDB" id="A0AAD6BC69"/>
<evidence type="ECO:0000313" key="12">
    <source>
        <dbReference type="EMBL" id="KAJ4942013.1"/>
    </source>
</evidence>
<feature type="domain" description="SRCR" evidence="11">
    <location>
        <begin position="231"/>
        <end position="327"/>
    </location>
</feature>
<dbReference type="FunFam" id="3.10.250.10:FF:000013">
    <property type="entry name" value="CD163 molecule like 1"/>
    <property type="match status" value="2"/>
</dbReference>
<dbReference type="Gene3D" id="3.10.250.10">
    <property type="entry name" value="SRCR-like domain"/>
    <property type="match status" value="5"/>
</dbReference>
<keyword evidence="7" id="KW-0862">Zinc</keyword>
<dbReference type="GO" id="GO:0003676">
    <property type="term" value="F:nucleic acid binding"/>
    <property type="evidence" value="ECO:0007669"/>
    <property type="project" value="InterPro"/>
</dbReference>
<keyword evidence="6" id="KW-0325">Glycoprotein</keyword>
<feature type="chain" id="PRO_5041940655" description="Scavenger receptor cysteine-rich type 1 protein M130-like" evidence="9">
    <location>
        <begin position="20"/>
        <end position="888"/>
    </location>
</feature>
<evidence type="ECO:0000259" key="10">
    <source>
        <dbReference type="PROSITE" id="PS50158"/>
    </source>
</evidence>
<dbReference type="GO" id="GO:0005886">
    <property type="term" value="C:plasma membrane"/>
    <property type="evidence" value="ECO:0007669"/>
    <property type="project" value="TreeGrafter"/>
</dbReference>
<evidence type="ECO:0000256" key="2">
    <source>
        <dbReference type="ARBA" id="ARBA00022525"/>
    </source>
</evidence>
<evidence type="ECO:0000256" key="8">
    <source>
        <dbReference type="PROSITE-ProRule" id="PRU00196"/>
    </source>
</evidence>
<feature type="disulfide bond" evidence="8">
    <location>
        <begin position="300"/>
        <end position="310"/>
    </location>
</feature>
<keyword evidence="5 8" id="KW-1015">Disulfide bond</keyword>
<evidence type="ECO:0000256" key="4">
    <source>
        <dbReference type="ARBA" id="ARBA00022737"/>
    </source>
</evidence>
<dbReference type="InterPro" id="IPR036772">
    <property type="entry name" value="SRCR-like_dom_sf"/>
</dbReference>
<feature type="domain" description="SRCR" evidence="11">
    <location>
        <begin position="30"/>
        <end position="125"/>
    </location>
</feature>
<dbReference type="GO" id="GO:0031638">
    <property type="term" value="P:zymogen activation"/>
    <property type="evidence" value="ECO:0007669"/>
    <property type="project" value="TreeGrafter"/>
</dbReference>
<dbReference type="PANTHER" id="PTHR48071:SF15">
    <property type="entry name" value="SRCR DOMAIN-CONTAINING PROTEIN"/>
    <property type="match status" value="1"/>
</dbReference>
<name>A0AAD6BC69_9TELE</name>
<comment type="subcellular location">
    <subcellularLocation>
        <location evidence="1">Secreted</location>
    </subcellularLocation>
</comment>
<comment type="caution">
    <text evidence="12">The sequence shown here is derived from an EMBL/GenBank/DDBJ whole genome shotgun (WGS) entry which is preliminary data.</text>
</comment>
<organism evidence="12 13">
    <name type="scientific">Pogonophryne albipinna</name>
    <dbReference type="NCBI Taxonomy" id="1090488"/>
    <lineage>
        <taxon>Eukaryota</taxon>
        <taxon>Metazoa</taxon>
        <taxon>Chordata</taxon>
        <taxon>Craniata</taxon>
        <taxon>Vertebrata</taxon>
        <taxon>Euteleostomi</taxon>
        <taxon>Actinopterygii</taxon>
        <taxon>Neopterygii</taxon>
        <taxon>Teleostei</taxon>
        <taxon>Neoteleostei</taxon>
        <taxon>Acanthomorphata</taxon>
        <taxon>Eupercaria</taxon>
        <taxon>Perciformes</taxon>
        <taxon>Notothenioidei</taxon>
        <taxon>Pogonophryne</taxon>
    </lineage>
</organism>
<protein>
    <recommendedName>
        <fullName evidence="14">Scavenger receptor cysteine-rich type 1 protein M130-like</fullName>
    </recommendedName>
</protein>
<proteinExistence type="predicted"/>
<dbReference type="SMART" id="SM00202">
    <property type="entry name" value="SR"/>
    <property type="match status" value="5"/>
</dbReference>
<dbReference type="SUPFAM" id="SSF56487">
    <property type="entry name" value="SRCR-like"/>
    <property type="match status" value="5"/>
</dbReference>
<gene>
    <name evidence="12" type="ORF">JOQ06_011884</name>
</gene>
<evidence type="ECO:0000256" key="3">
    <source>
        <dbReference type="ARBA" id="ARBA00022729"/>
    </source>
</evidence>
<dbReference type="PROSITE" id="PS50287">
    <property type="entry name" value="SRCR_2"/>
    <property type="match status" value="5"/>
</dbReference>
<dbReference type="InterPro" id="IPR001190">
    <property type="entry name" value="SRCR"/>
</dbReference>
<dbReference type="InterPro" id="IPR001878">
    <property type="entry name" value="Znf_CCHC"/>
</dbReference>
<evidence type="ECO:0000256" key="9">
    <source>
        <dbReference type="SAM" id="SignalP"/>
    </source>
</evidence>
<evidence type="ECO:0000313" key="13">
    <source>
        <dbReference type="Proteomes" id="UP001219934"/>
    </source>
</evidence>
<evidence type="ECO:0000256" key="1">
    <source>
        <dbReference type="ARBA" id="ARBA00004613"/>
    </source>
</evidence>
<keyword evidence="7" id="KW-0863">Zinc-finger</keyword>
<dbReference type="GO" id="GO:0008270">
    <property type="term" value="F:zinc ion binding"/>
    <property type="evidence" value="ECO:0007669"/>
    <property type="project" value="UniProtKB-KW"/>
</dbReference>
<dbReference type="GO" id="GO:0004252">
    <property type="term" value="F:serine-type endopeptidase activity"/>
    <property type="evidence" value="ECO:0007669"/>
    <property type="project" value="TreeGrafter"/>
</dbReference>
<dbReference type="EMBL" id="JAPTMU010000006">
    <property type="protein sequence ID" value="KAJ4942013.1"/>
    <property type="molecule type" value="Genomic_DNA"/>
</dbReference>
<feature type="domain" description="SRCR" evidence="11">
    <location>
        <begin position="328"/>
        <end position="429"/>
    </location>
</feature>
<keyword evidence="3 9" id="KW-0732">Signal</keyword>
<reference evidence="12" key="1">
    <citation type="submission" date="2022-11" db="EMBL/GenBank/DDBJ databases">
        <title>Chromosome-level genome of Pogonophryne albipinna.</title>
        <authorList>
            <person name="Jo E."/>
        </authorList>
    </citation>
    <scope>NUCLEOTIDE SEQUENCE</scope>
    <source>
        <strain evidence="12">SGF0006</strain>
        <tissue evidence="12">Muscle</tissue>
    </source>
</reference>
<dbReference type="PANTHER" id="PTHR48071">
    <property type="entry name" value="SRCR DOMAIN-CONTAINING PROTEIN"/>
    <property type="match status" value="1"/>
</dbReference>
<keyword evidence="7" id="KW-0479">Metal-binding</keyword>
<dbReference type="PRINTS" id="PR00258">
    <property type="entry name" value="SPERACTRCPTR"/>
</dbReference>
<dbReference type="Proteomes" id="UP001219934">
    <property type="component" value="Unassembled WGS sequence"/>
</dbReference>
<feature type="disulfide bond" evidence="8">
    <location>
        <begin position="98"/>
        <end position="108"/>
    </location>
</feature>
<keyword evidence="4" id="KW-0677">Repeat</keyword>
<feature type="disulfide bond" evidence="8">
    <location>
        <begin position="197"/>
        <end position="207"/>
    </location>
</feature>
<accession>A0AAD6BC69</accession>
<evidence type="ECO:0000256" key="6">
    <source>
        <dbReference type="ARBA" id="ARBA00023180"/>
    </source>
</evidence>
<dbReference type="Pfam" id="PF00530">
    <property type="entry name" value="SRCR"/>
    <property type="match status" value="5"/>
</dbReference>
<sequence length="888" mass="92659">MDHLLLLVMLLVCSSGLQAEGELNSTEPGVRLVGGESRCAGDLELEHEGEWRPVEGYSLWTLKAAGVACRELDCGSAVSVGERKESSRRPVWRFRSDCVESGSALRECAESGSSDSFLNLTCSDSVRLLGGTDLCSGRLEVNSDPSDPSWSSVCEADFDQQDAQVVCRQLGCGAPSVLQGALYGEGEAPMGTKEFQCGGHESALLDCSSASERNTCSPGTAVSLTCSEPGVQLVGGESRCAGDLEVEHLGEWRPVEGRFFPLTLKAAGVVCRELDCGSAVSVGQRKESSKRPVWGINSDCVESGSPLRECAVSRSSDSFLNLTCSDSVRLLGGTGLCSGRLEVNSDPSDPSWSSVCEADFDQQDAQVVCRQLGCGAPSVLQGALYGEGEAPMGTKEFQCGGHESALLDCSSASERNTCSPGTAVSLTCSDPGGVQLVGGESRCAGDLEVEHLGERRPVVDSYFLWTLKAAGVVCRELDCGSAVSVGQRASPWRSVWSISSICAQSGSALWECAADFYSFAYILNLTCSGMASCEMPSLRHGVRVIPQENSTVESVLLAVGEQVGHGNISYASRMNKAVVVFVKKQELVSHLIESGLNINDEFIQVSPLAVPSTWITISGVPPFIPNETLEKELKRYGRIASGFRTVSLGCKDTKLKHVQSLRRQVFMFLDCTSQTLDVSFRIKCEEGFYMVYASAGSVKCFGCGDVGHKKIACPQRLIAALILEGNIVNESGEGTSGVARPVRGAAGATAPVSGADVLVSAAAGTAVPAFGAAVCAAAVPGAAVPAPATPVTAPAVPTPGAAVLGAVVPALAVPSVAVPVLPAAVVPGGFVFGPMMAVKAAVSVGVKPLFAGINMKAVVEAEAQVRAGCREGVMECSEQELQVVSGKQ</sequence>
<evidence type="ECO:0000256" key="5">
    <source>
        <dbReference type="ARBA" id="ARBA00023157"/>
    </source>
</evidence>
<keyword evidence="2" id="KW-0964">Secreted</keyword>
<evidence type="ECO:0000256" key="7">
    <source>
        <dbReference type="PROSITE-ProRule" id="PRU00047"/>
    </source>
</evidence>
<feature type="signal peptide" evidence="9">
    <location>
        <begin position="1"/>
        <end position="19"/>
    </location>
</feature>
<feature type="disulfide bond" evidence="8">
    <location>
        <begin position="502"/>
        <end position="512"/>
    </location>
</feature>
<feature type="domain" description="CCHC-type" evidence="10">
    <location>
        <begin position="699"/>
        <end position="715"/>
    </location>
</feature>
<evidence type="ECO:0008006" key="14">
    <source>
        <dbReference type="Google" id="ProtNLM"/>
    </source>
</evidence>